<dbReference type="SMART" id="SM00401">
    <property type="entry name" value="ZnF_GATA"/>
    <property type="match status" value="1"/>
</dbReference>
<dbReference type="InterPro" id="IPR013088">
    <property type="entry name" value="Znf_NHR/GATA"/>
</dbReference>
<evidence type="ECO:0000313" key="8">
    <source>
        <dbReference type="EMBL" id="OAQ65633.1"/>
    </source>
</evidence>
<dbReference type="CDD" id="cd00202">
    <property type="entry name" value="ZnF_GATA"/>
    <property type="match status" value="1"/>
</dbReference>
<dbReference type="GO" id="GO:0043565">
    <property type="term" value="F:sequence-specific DNA binding"/>
    <property type="evidence" value="ECO:0007669"/>
    <property type="project" value="InterPro"/>
</dbReference>
<dbReference type="Gene3D" id="3.30.50.10">
    <property type="entry name" value="Erythroid Transcription Factor GATA-1, subunit A"/>
    <property type="match status" value="1"/>
</dbReference>
<evidence type="ECO:0000313" key="9">
    <source>
        <dbReference type="Proteomes" id="UP000078240"/>
    </source>
</evidence>
<keyword evidence="2 6" id="KW-0863">Zinc-finger</keyword>
<dbReference type="Proteomes" id="UP000078240">
    <property type="component" value="Unassembled WGS sequence"/>
</dbReference>
<dbReference type="AlphaFoldDB" id="A0A179FKR1"/>
<comment type="caution">
    <text evidence="8">The sequence shown here is derived from an EMBL/GenBank/DDBJ whole genome shotgun (WGS) entry which is preliminary data.</text>
</comment>
<evidence type="ECO:0000256" key="4">
    <source>
        <dbReference type="ARBA" id="ARBA00023015"/>
    </source>
</evidence>
<keyword evidence="5" id="KW-0804">Transcription</keyword>
<name>A0A179FKR1_PURLI</name>
<proteinExistence type="predicted"/>
<dbReference type="SUPFAM" id="SSF57716">
    <property type="entry name" value="Glucocorticoid receptor-like (DNA-binding domain)"/>
    <property type="match status" value="1"/>
</dbReference>
<dbReference type="PANTHER" id="PTHR47172">
    <property type="entry name" value="OS01G0976800 PROTEIN"/>
    <property type="match status" value="1"/>
</dbReference>
<dbReference type="GO" id="GO:0006355">
    <property type="term" value="P:regulation of DNA-templated transcription"/>
    <property type="evidence" value="ECO:0007669"/>
    <property type="project" value="InterPro"/>
</dbReference>
<dbReference type="Pfam" id="PF00320">
    <property type="entry name" value="GATA"/>
    <property type="match status" value="1"/>
</dbReference>
<evidence type="ECO:0000256" key="1">
    <source>
        <dbReference type="ARBA" id="ARBA00022723"/>
    </source>
</evidence>
<dbReference type="PANTHER" id="PTHR47172:SF24">
    <property type="entry name" value="GATA ZINC FINGER DOMAIN-CONTAINING PROTEIN 14-RELATED"/>
    <property type="match status" value="1"/>
</dbReference>
<evidence type="ECO:0000256" key="3">
    <source>
        <dbReference type="ARBA" id="ARBA00022833"/>
    </source>
</evidence>
<evidence type="ECO:0000256" key="6">
    <source>
        <dbReference type="PROSITE-ProRule" id="PRU00094"/>
    </source>
</evidence>
<organism evidence="8 9">
    <name type="scientific">Purpureocillium lilacinum</name>
    <name type="common">Paecilomyces lilacinus</name>
    <dbReference type="NCBI Taxonomy" id="33203"/>
    <lineage>
        <taxon>Eukaryota</taxon>
        <taxon>Fungi</taxon>
        <taxon>Dikarya</taxon>
        <taxon>Ascomycota</taxon>
        <taxon>Pezizomycotina</taxon>
        <taxon>Sordariomycetes</taxon>
        <taxon>Hypocreomycetidae</taxon>
        <taxon>Hypocreales</taxon>
        <taxon>Ophiocordycipitaceae</taxon>
        <taxon>Purpureocillium</taxon>
    </lineage>
</organism>
<keyword evidence="1" id="KW-0479">Metal-binding</keyword>
<dbReference type="InterPro" id="IPR000679">
    <property type="entry name" value="Znf_GATA"/>
</dbReference>
<sequence>MNVLTVYCRAQQLIRPLNPRPHTWHDPALPFPASGSSCPKSHVGLEPSAASPVHPAALFPLSNEEPRVHRKPRELARLKTAELPREARNRGSGLALQISHRNRRQKKIYRQRFFSGTIGQDACQYIDAYVSSLTQIRLAADLIIKFAETYERNLSLQTGPLNVPESLPTHEEVSGMLSYAGFLGLALQQQRYNGSLFVLACLTALDMRCDCCGTIETPEWRSGPNGAKTLCNACGLHYAKIKRARQGHACLDAAVVANDSNGQG</sequence>
<evidence type="ECO:0000259" key="7">
    <source>
        <dbReference type="PROSITE" id="PS50114"/>
    </source>
</evidence>
<dbReference type="EMBL" id="LSBH01000014">
    <property type="protein sequence ID" value="OAQ65633.1"/>
    <property type="molecule type" value="Genomic_DNA"/>
</dbReference>
<evidence type="ECO:0000256" key="5">
    <source>
        <dbReference type="ARBA" id="ARBA00023163"/>
    </source>
</evidence>
<accession>A0A179FKR1</accession>
<gene>
    <name evidence="8" type="ORF">VFPBJ_11165</name>
</gene>
<evidence type="ECO:0000256" key="2">
    <source>
        <dbReference type="ARBA" id="ARBA00022771"/>
    </source>
</evidence>
<keyword evidence="4" id="KW-0805">Transcription regulation</keyword>
<dbReference type="GO" id="GO:0008270">
    <property type="term" value="F:zinc ion binding"/>
    <property type="evidence" value="ECO:0007669"/>
    <property type="project" value="UniProtKB-KW"/>
</dbReference>
<dbReference type="PROSITE" id="PS50114">
    <property type="entry name" value="GATA_ZN_FINGER_2"/>
    <property type="match status" value="1"/>
</dbReference>
<keyword evidence="3" id="KW-0862">Zinc</keyword>
<feature type="domain" description="GATA-type" evidence="7">
    <location>
        <begin position="203"/>
        <end position="238"/>
    </location>
</feature>
<protein>
    <submittedName>
        <fullName evidence="8">GATA zinc finger domain-containing protein</fullName>
    </submittedName>
</protein>
<reference evidence="8 9" key="1">
    <citation type="submission" date="2016-01" db="EMBL/GenBank/DDBJ databases">
        <title>Biosynthesis of antibiotic leucinostatins and their inhibition on Phytophthora in bio-control Purpureocillium lilacinum.</title>
        <authorList>
            <person name="Wang G."/>
            <person name="Liu Z."/>
            <person name="Lin R."/>
            <person name="Li E."/>
            <person name="Mao Z."/>
            <person name="Ling J."/>
            <person name="Yin W."/>
            <person name="Xie B."/>
        </authorList>
    </citation>
    <scope>NUCLEOTIDE SEQUENCE [LARGE SCALE GENOMIC DNA]</scope>
    <source>
        <strain evidence="8">PLBJ-1</strain>
    </source>
</reference>